<comment type="caution">
    <text evidence="2">The sequence shown here is derived from an EMBL/GenBank/DDBJ whole genome shotgun (WGS) entry which is preliminary data.</text>
</comment>
<dbReference type="EMBL" id="CAJGYO010000017">
    <property type="protein sequence ID" value="CAD6334389.1"/>
    <property type="molecule type" value="Genomic_DNA"/>
</dbReference>
<keyword evidence="3" id="KW-1185">Reference proteome</keyword>
<dbReference type="Proteomes" id="UP000604825">
    <property type="component" value="Unassembled WGS sequence"/>
</dbReference>
<sequence length="122" mass="12642">MDPVPTYYPNPNAGVGMPLVMRPMVDGHGGSRWPNGHGGTSRPDENGGTIGQMGIGAIGQMDIGAAGAGGFDVAAPESRPSSMVLQKDEQANVAEISSIMFVTGPGSATTTIEMDGIWKYKY</sequence>
<dbReference type="AlphaFoldDB" id="A0A811RYN3"/>
<protein>
    <submittedName>
        <fullName evidence="2">Uncharacterized protein</fullName>
    </submittedName>
</protein>
<reference evidence="2" key="1">
    <citation type="submission" date="2020-10" db="EMBL/GenBank/DDBJ databases">
        <authorList>
            <person name="Han B."/>
            <person name="Lu T."/>
            <person name="Zhao Q."/>
            <person name="Huang X."/>
            <person name="Zhao Y."/>
        </authorList>
    </citation>
    <scope>NUCLEOTIDE SEQUENCE</scope>
</reference>
<proteinExistence type="predicted"/>
<evidence type="ECO:0000313" key="3">
    <source>
        <dbReference type="Proteomes" id="UP000604825"/>
    </source>
</evidence>
<name>A0A811RYN3_9POAL</name>
<evidence type="ECO:0000256" key="1">
    <source>
        <dbReference type="SAM" id="MobiDB-lite"/>
    </source>
</evidence>
<organism evidence="2 3">
    <name type="scientific">Miscanthus lutarioriparius</name>
    <dbReference type="NCBI Taxonomy" id="422564"/>
    <lineage>
        <taxon>Eukaryota</taxon>
        <taxon>Viridiplantae</taxon>
        <taxon>Streptophyta</taxon>
        <taxon>Embryophyta</taxon>
        <taxon>Tracheophyta</taxon>
        <taxon>Spermatophyta</taxon>
        <taxon>Magnoliopsida</taxon>
        <taxon>Liliopsida</taxon>
        <taxon>Poales</taxon>
        <taxon>Poaceae</taxon>
        <taxon>PACMAD clade</taxon>
        <taxon>Panicoideae</taxon>
        <taxon>Andropogonodae</taxon>
        <taxon>Andropogoneae</taxon>
        <taxon>Saccharinae</taxon>
        <taxon>Miscanthus</taxon>
    </lineage>
</organism>
<evidence type="ECO:0000313" key="2">
    <source>
        <dbReference type="EMBL" id="CAD6334389.1"/>
    </source>
</evidence>
<gene>
    <name evidence="2" type="ORF">NCGR_LOCUS58487</name>
</gene>
<accession>A0A811RYN3</accession>
<feature type="region of interest" description="Disordered" evidence="1">
    <location>
        <begin position="25"/>
        <end position="54"/>
    </location>
</feature>